<dbReference type="PROSITE" id="PS50006">
    <property type="entry name" value="FHA_DOMAIN"/>
    <property type="match status" value="1"/>
</dbReference>
<gene>
    <name evidence="2" type="primary">vasC</name>
    <name evidence="2" type="ordered locus">VSAL_I1117</name>
</gene>
<dbReference type="InterPro" id="IPR000253">
    <property type="entry name" value="FHA_dom"/>
</dbReference>
<proteinExistence type="predicted"/>
<dbReference type="AlphaFoldDB" id="B6EJ71"/>
<sequence length="453" mass="51151">MMITDLLAIRHHKNKQLSFQRRNKMELAFDIIQSQDLPIDTLPTFTFKKAGGTIGRSPNSDWYIADNKRQLSNVHVSISYENDQFFISDSSTNGTYLDGQEASLNNGELHPVSHGDIYELGLIKIRARLLQDPENYISPSQNTLDSSSNDEQSVFNMIPDDSFLSNAPIEELLNTDEDIILKQIEDAVPAQSQMDDTLLKEQFISPVLYDDFDEENDAASYTGEEQIIEDPIFSTQTRSTDNPIPESKEKTIEKENTAEQSQAYLAALSKGLGIELTNLEDPEQTLFDVGSALRSSINGIQQLLRTRTEIKNKLTANATTIQAQGNNPIKFSHDVNDALNVIIHHKPGYLQGIEAINQSCKDIQANQLAIHDACQHTLDALIEKLSPQTLTYRFVQDGIQTKFTKPDALYWQAYKKLHEQISHDSDWRNALLEQDFAKQYESQLQMLSAALRV</sequence>
<dbReference type="eggNOG" id="COG1716">
    <property type="taxonomic scope" value="Bacteria"/>
</dbReference>
<dbReference type="SUPFAM" id="SSF49879">
    <property type="entry name" value="SMAD/FHA domain"/>
    <property type="match status" value="1"/>
</dbReference>
<dbReference type="Pfam" id="PF00498">
    <property type="entry name" value="FHA"/>
    <property type="match status" value="1"/>
</dbReference>
<accession>B6EJ71</accession>
<evidence type="ECO:0000313" key="3">
    <source>
        <dbReference type="Proteomes" id="UP000001730"/>
    </source>
</evidence>
<name>B6EJ71_ALISL</name>
<feature type="domain" description="FHA" evidence="1">
    <location>
        <begin position="52"/>
        <end position="102"/>
    </location>
</feature>
<dbReference type="Proteomes" id="UP000001730">
    <property type="component" value="Chromosome 1"/>
</dbReference>
<dbReference type="InterPro" id="IPR008984">
    <property type="entry name" value="SMAD_FHA_dom_sf"/>
</dbReference>
<reference evidence="2 3" key="1">
    <citation type="journal article" date="2008" name="BMC Genomics">
        <title>The genome sequence of the fish pathogen Aliivibrio salmonicida strain LFI1238 shows extensive evidence of gene decay.</title>
        <authorList>
            <person name="Hjerde E."/>
            <person name="Lorentzen M.S."/>
            <person name="Holden M.T."/>
            <person name="Seeger K."/>
            <person name="Paulsen S."/>
            <person name="Bason N."/>
            <person name="Churcher C."/>
            <person name="Harris D."/>
            <person name="Norbertczak H."/>
            <person name="Quail M.A."/>
            <person name="Sanders S."/>
            <person name="Thurston S."/>
            <person name="Parkhill J."/>
            <person name="Willassen N.P."/>
            <person name="Thomson N.R."/>
        </authorList>
    </citation>
    <scope>NUCLEOTIDE SEQUENCE [LARGE SCALE GENOMIC DNA]</scope>
    <source>
        <strain evidence="2 3">LFI1238</strain>
    </source>
</reference>
<dbReference type="CDD" id="cd00060">
    <property type="entry name" value="FHA"/>
    <property type="match status" value="1"/>
</dbReference>
<dbReference type="Pfam" id="PF20232">
    <property type="entry name" value="T6SS_FHA_C"/>
    <property type="match status" value="1"/>
</dbReference>
<dbReference type="NCBIfam" id="TIGR03354">
    <property type="entry name" value="VI_FHA"/>
    <property type="match status" value="1"/>
</dbReference>
<dbReference type="HOGENOM" id="CLU_023667_2_1_6"/>
<organism evidence="2 3">
    <name type="scientific">Aliivibrio salmonicida (strain LFI1238)</name>
    <name type="common">Vibrio salmonicida (strain LFI1238)</name>
    <dbReference type="NCBI Taxonomy" id="316275"/>
    <lineage>
        <taxon>Bacteria</taxon>
        <taxon>Pseudomonadati</taxon>
        <taxon>Pseudomonadota</taxon>
        <taxon>Gammaproteobacteria</taxon>
        <taxon>Vibrionales</taxon>
        <taxon>Vibrionaceae</taxon>
        <taxon>Aliivibrio</taxon>
    </lineage>
</organism>
<dbReference type="InterPro" id="IPR046883">
    <property type="entry name" value="T6SS_FHA_C"/>
</dbReference>
<dbReference type="InterPro" id="IPR017735">
    <property type="entry name" value="T6SS_FHA"/>
</dbReference>
<evidence type="ECO:0000259" key="1">
    <source>
        <dbReference type="PROSITE" id="PS50006"/>
    </source>
</evidence>
<keyword evidence="3" id="KW-1185">Reference proteome</keyword>
<dbReference type="KEGG" id="vsa:VSAL_I1117"/>
<protein>
    <submittedName>
        <fullName evidence="2">Type VI secretion protein VasC</fullName>
    </submittedName>
</protein>
<dbReference type="Gene3D" id="2.60.200.20">
    <property type="match status" value="1"/>
</dbReference>
<evidence type="ECO:0000313" key="2">
    <source>
        <dbReference type="EMBL" id="CAQ78802.1"/>
    </source>
</evidence>
<dbReference type="EMBL" id="FM178379">
    <property type="protein sequence ID" value="CAQ78802.1"/>
    <property type="molecule type" value="Genomic_DNA"/>
</dbReference>
<dbReference type="eggNOG" id="COG3456">
    <property type="taxonomic scope" value="Bacteria"/>
</dbReference>